<accession>A0ABP7G895</accession>
<comment type="similarity">
    <text evidence="1">Belongs to the glycosyl hydrolase 3 family.</text>
</comment>
<dbReference type="PRINTS" id="PR00133">
    <property type="entry name" value="GLHYDRLASE3"/>
</dbReference>
<dbReference type="InterPro" id="IPR001764">
    <property type="entry name" value="Glyco_hydro_3_N"/>
</dbReference>
<reference evidence="6" key="1">
    <citation type="journal article" date="2019" name="Int. J. Syst. Evol. Microbiol.">
        <title>The Global Catalogue of Microorganisms (GCM) 10K type strain sequencing project: providing services to taxonomists for standard genome sequencing and annotation.</title>
        <authorList>
            <consortium name="The Broad Institute Genomics Platform"/>
            <consortium name="The Broad Institute Genome Sequencing Center for Infectious Disease"/>
            <person name="Wu L."/>
            <person name="Ma J."/>
        </authorList>
    </citation>
    <scope>NUCLEOTIDE SEQUENCE [LARGE SCALE GENOMIC DNA]</scope>
    <source>
        <strain evidence="6">JCM 17137</strain>
    </source>
</reference>
<sequence length="483" mass="51120">MPTDRTLERLANATLLVPFEDLSAPRWALDGLADGFAGVCLFANNIADREQLRTLTRQLESAAEAPLISLDEEGGDVTRIGHLTGSDYPGNAALGSVDDPALTRAVHRALGAELHGLGITLDLAPSVDVNTTADNPVIGTRSFGADPELVSRHAGAAVTGLQEGGVAACAKHFPGHGATYQDSHEETPVIDADVDLLRRRELSPFRAAVQAGVRSVLTAHIRLRPLGMAEPATLTPAIVTDLLRTELGFDGMIISDALEMRGVSGDIGIPEAAVRALLAGCDLLCLGRFVYHDEIVAVREAIVTAVRSGRLDGQRLEQAAQRTALVRSWTTQRRTTTEDPAIGLDGARRAVQVTGELPSLHSPLVVELDAPPGAAVGEVPWGLAPWFPETVRLSAERERSDKVLADASGRPLVVVVRDAHRYPATRGFVTELCRARPDTVVVELGLPAWRPECGVYVSTHGASRASCQSAAEILGAAGTVPIS</sequence>
<gene>
    <name evidence="5" type="ORF">GCM10022402_40840</name>
</gene>
<evidence type="ECO:0000259" key="4">
    <source>
        <dbReference type="Pfam" id="PF00933"/>
    </source>
</evidence>
<name>A0ABP7G895_9ACTN</name>
<evidence type="ECO:0000313" key="5">
    <source>
        <dbReference type="EMBL" id="GAA3758618.1"/>
    </source>
</evidence>
<evidence type="ECO:0000256" key="1">
    <source>
        <dbReference type="ARBA" id="ARBA00005336"/>
    </source>
</evidence>
<dbReference type="PANTHER" id="PTHR30480">
    <property type="entry name" value="BETA-HEXOSAMINIDASE-RELATED"/>
    <property type="match status" value="1"/>
</dbReference>
<dbReference type="PANTHER" id="PTHR30480:SF16">
    <property type="entry name" value="GLYCOSIDE HYDROLASE FAMILY 3 DOMAIN PROTEIN"/>
    <property type="match status" value="1"/>
</dbReference>
<dbReference type="GO" id="GO:0016787">
    <property type="term" value="F:hydrolase activity"/>
    <property type="evidence" value="ECO:0007669"/>
    <property type="project" value="UniProtKB-KW"/>
</dbReference>
<evidence type="ECO:0000256" key="2">
    <source>
        <dbReference type="ARBA" id="ARBA00022801"/>
    </source>
</evidence>
<dbReference type="InterPro" id="IPR036962">
    <property type="entry name" value="Glyco_hydro_3_N_sf"/>
</dbReference>
<dbReference type="RefSeq" id="WP_344974929.1">
    <property type="nucleotide sequence ID" value="NZ_BAABDD010000027.1"/>
</dbReference>
<dbReference type="Gene3D" id="3.20.20.300">
    <property type="entry name" value="Glycoside hydrolase, family 3, N-terminal domain"/>
    <property type="match status" value="1"/>
</dbReference>
<proteinExistence type="inferred from homology"/>
<keyword evidence="3" id="KW-0326">Glycosidase</keyword>
<dbReference type="EMBL" id="BAABDD010000027">
    <property type="protein sequence ID" value="GAA3758618.1"/>
    <property type="molecule type" value="Genomic_DNA"/>
</dbReference>
<dbReference type="Pfam" id="PF00933">
    <property type="entry name" value="Glyco_hydro_3"/>
    <property type="match status" value="1"/>
</dbReference>
<evidence type="ECO:0000313" key="6">
    <source>
        <dbReference type="Proteomes" id="UP001500908"/>
    </source>
</evidence>
<organism evidence="5 6">
    <name type="scientific">Salinactinospora qingdaonensis</name>
    <dbReference type="NCBI Taxonomy" id="702744"/>
    <lineage>
        <taxon>Bacteria</taxon>
        <taxon>Bacillati</taxon>
        <taxon>Actinomycetota</taxon>
        <taxon>Actinomycetes</taxon>
        <taxon>Streptosporangiales</taxon>
        <taxon>Nocardiopsidaceae</taxon>
        <taxon>Salinactinospora</taxon>
    </lineage>
</organism>
<keyword evidence="6" id="KW-1185">Reference proteome</keyword>
<dbReference type="Proteomes" id="UP001500908">
    <property type="component" value="Unassembled WGS sequence"/>
</dbReference>
<feature type="domain" description="Glycoside hydrolase family 3 N-terminal" evidence="4">
    <location>
        <begin position="35"/>
        <end position="323"/>
    </location>
</feature>
<dbReference type="InterPro" id="IPR050226">
    <property type="entry name" value="NagZ_Beta-hexosaminidase"/>
</dbReference>
<dbReference type="SUPFAM" id="SSF51445">
    <property type="entry name" value="(Trans)glycosidases"/>
    <property type="match status" value="1"/>
</dbReference>
<keyword evidence="2 5" id="KW-0378">Hydrolase</keyword>
<comment type="caution">
    <text evidence="5">The sequence shown here is derived from an EMBL/GenBank/DDBJ whole genome shotgun (WGS) entry which is preliminary data.</text>
</comment>
<dbReference type="InterPro" id="IPR017853">
    <property type="entry name" value="GH"/>
</dbReference>
<protein>
    <submittedName>
        <fullName evidence="5">Glycoside hydrolase family 3 protein</fullName>
    </submittedName>
</protein>
<evidence type="ECO:0000256" key="3">
    <source>
        <dbReference type="ARBA" id="ARBA00023295"/>
    </source>
</evidence>